<dbReference type="InterPro" id="IPR019475">
    <property type="entry name" value="DNA_primase_DnaB-bd"/>
</dbReference>
<sequence length="590" mass="65643">MTDLDLIKDKIDLVDYIGRVVPLKKAGTNWKGVCPFHQEKTPSFMVSPEKGIWHCFGCARGGDIFKFVMERDGVEFVEALQMLAETVGITLSKAPQQDGGRKTLLAINELATKYFAKVMTDTASGRKAKDYLVGRGLHPTSVDEFRIGYAPNAGKSLVEFLQHRGHRDEDIERAGLATRKGRFLQDKFVGRIMFPLFDALGRVVAFTGRVLDAKQQPKYLNSPETPLFHKSDLLYGLHLAKTVMQQENSVVVVEGQMDVISSHQVGVKNTIGISGTALTQEQLKLISRYANNIVLALDADTAGGEATKRGIALSGEFDLNIKIALLGDYKDPDSMIKDNPDAWKRAIEGAVPVMDFYFDSAVRHYDLRDLAQKKQATRDLLGVIVKVTDPMERDHYIKRLGQLVGVEPTILYDVIKRTKPVRTRMVSAPASTTELHPTWVEERAVALPFVYPAMMQEFMDQAGQIKWASGLANSIYSELANWYTTTITASGGTPQNAVAEAFSMEEILARLSANDRTTLLELMLVVEQSYVGIDESALRHELLFYLDILQKRSYASRRHELVVAIAAAEAAQDQTKLKELLAELNQLSTT</sequence>
<comment type="domain">
    <text evidence="12">Contains an N-terminal zinc-binding domain, a central core domain that contains the primase activity, and a C-terminal DnaB-binding domain.</text>
</comment>
<dbReference type="InterPro" id="IPR037068">
    <property type="entry name" value="DNA_primase_core_N_sf"/>
</dbReference>
<evidence type="ECO:0000256" key="2">
    <source>
        <dbReference type="ARBA" id="ARBA00022515"/>
    </source>
</evidence>
<evidence type="ECO:0000256" key="7">
    <source>
        <dbReference type="ARBA" id="ARBA00022771"/>
    </source>
</evidence>
<dbReference type="NCBIfam" id="TIGR01391">
    <property type="entry name" value="dnaG"/>
    <property type="match status" value="1"/>
</dbReference>
<proteinExistence type="inferred from homology"/>
<dbReference type="FunFam" id="3.90.580.10:FF:000001">
    <property type="entry name" value="DNA primase"/>
    <property type="match status" value="1"/>
</dbReference>
<dbReference type="Proteomes" id="UP000178085">
    <property type="component" value="Unassembled WGS sequence"/>
</dbReference>
<accession>A0A1F4NQC6</accession>
<dbReference type="InterPro" id="IPR013264">
    <property type="entry name" value="DNAG_N"/>
</dbReference>
<comment type="function">
    <text evidence="12 13">RNA polymerase that catalyzes the synthesis of short RNA molecules used as primers for DNA polymerase during DNA replication.</text>
</comment>
<dbReference type="GO" id="GO:0000428">
    <property type="term" value="C:DNA-directed RNA polymerase complex"/>
    <property type="evidence" value="ECO:0007669"/>
    <property type="project" value="UniProtKB-KW"/>
</dbReference>
<dbReference type="Pfam" id="PF13155">
    <property type="entry name" value="Toprim_2"/>
    <property type="match status" value="1"/>
</dbReference>
<organism evidence="16 17">
    <name type="scientific">candidate division Kazan bacterium RIFCSPLOWO2_01_FULL_45_19</name>
    <dbReference type="NCBI Taxonomy" id="1798538"/>
    <lineage>
        <taxon>Bacteria</taxon>
        <taxon>Bacteria division Kazan-3B-28</taxon>
    </lineage>
</organism>
<dbReference type="EC" id="2.7.7.101" evidence="12"/>
<evidence type="ECO:0000256" key="9">
    <source>
        <dbReference type="ARBA" id="ARBA00022842"/>
    </source>
</evidence>
<evidence type="ECO:0000256" key="5">
    <source>
        <dbReference type="ARBA" id="ARBA00022705"/>
    </source>
</evidence>
<keyword evidence="6 12" id="KW-0479">Metal-binding</keyword>
<comment type="similarity">
    <text evidence="12 13">Belongs to the DnaG primase family.</text>
</comment>
<evidence type="ECO:0000256" key="12">
    <source>
        <dbReference type="HAMAP-Rule" id="MF_00974"/>
    </source>
</evidence>
<evidence type="ECO:0000256" key="3">
    <source>
        <dbReference type="ARBA" id="ARBA00022679"/>
    </source>
</evidence>
<dbReference type="Pfam" id="PF10410">
    <property type="entry name" value="DnaB_bind"/>
    <property type="match status" value="1"/>
</dbReference>
<comment type="catalytic activity">
    <reaction evidence="12">
        <text>ssDNA + n NTP = ssDNA/pppN(pN)n-1 hybrid + (n-1) diphosphate.</text>
        <dbReference type="EC" id="2.7.7.101"/>
    </reaction>
</comment>
<dbReference type="GO" id="GO:0003677">
    <property type="term" value="F:DNA binding"/>
    <property type="evidence" value="ECO:0007669"/>
    <property type="project" value="UniProtKB-KW"/>
</dbReference>
<protein>
    <recommendedName>
        <fullName evidence="12 13">DNA primase</fullName>
        <ecNumber evidence="12">2.7.7.101</ecNumber>
    </recommendedName>
</protein>
<evidence type="ECO:0000256" key="14">
    <source>
        <dbReference type="PIRSR" id="PIRSR002811-1"/>
    </source>
</evidence>
<evidence type="ECO:0000256" key="1">
    <source>
        <dbReference type="ARBA" id="ARBA00022478"/>
    </source>
</evidence>
<dbReference type="PANTHER" id="PTHR30313:SF2">
    <property type="entry name" value="DNA PRIMASE"/>
    <property type="match status" value="1"/>
</dbReference>
<keyword evidence="2 12" id="KW-0639">Primosome</keyword>
<feature type="domain" description="Toprim" evidence="15">
    <location>
        <begin position="248"/>
        <end position="329"/>
    </location>
</feature>
<comment type="subunit">
    <text evidence="12">Monomer. Interacts with DnaB.</text>
</comment>
<dbReference type="InterPro" id="IPR002694">
    <property type="entry name" value="Znf_CHC2"/>
</dbReference>
<dbReference type="Gene3D" id="3.90.580.10">
    <property type="entry name" value="Zinc finger, CHC2-type domain"/>
    <property type="match status" value="1"/>
</dbReference>
<keyword evidence="5 12" id="KW-0235">DNA replication</keyword>
<dbReference type="PANTHER" id="PTHR30313">
    <property type="entry name" value="DNA PRIMASE"/>
    <property type="match status" value="1"/>
</dbReference>
<dbReference type="GO" id="GO:0008270">
    <property type="term" value="F:zinc ion binding"/>
    <property type="evidence" value="ECO:0007669"/>
    <property type="project" value="UniProtKB-UniRule"/>
</dbReference>
<dbReference type="InterPro" id="IPR030846">
    <property type="entry name" value="DnaG_bac"/>
</dbReference>
<dbReference type="InterPro" id="IPR050219">
    <property type="entry name" value="DnaG_primase"/>
</dbReference>
<dbReference type="GO" id="GO:0003899">
    <property type="term" value="F:DNA-directed RNA polymerase activity"/>
    <property type="evidence" value="ECO:0007669"/>
    <property type="project" value="UniProtKB-UniRule"/>
</dbReference>
<feature type="zinc finger region" description="CHC2-type" evidence="12 14">
    <location>
        <begin position="34"/>
        <end position="58"/>
    </location>
</feature>
<evidence type="ECO:0000259" key="15">
    <source>
        <dbReference type="PROSITE" id="PS50880"/>
    </source>
</evidence>
<dbReference type="GO" id="GO:1990077">
    <property type="term" value="C:primosome complex"/>
    <property type="evidence" value="ECO:0007669"/>
    <property type="project" value="UniProtKB-KW"/>
</dbReference>
<comment type="cofactor">
    <cofactor evidence="12 13 14">
        <name>Zn(2+)</name>
        <dbReference type="ChEBI" id="CHEBI:29105"/>
    </cofactor>
    <text evidence="12 13 14">Binds 1 zinc ion per monomer.</text>
</comment>
<dbReference type="GO" id="GO:0005737">
    <property type="term" value="C:cytoplasm"/>
    <property type="evidence" value="ECO:0007669"/>
    <property type="project" value="TreeGrafter"/>
</dbReference>
<dbReference type="CDD" id="cd03364">
    <property type="entry name" value="TOPRIM_DnaG_primases"/>
    <property type="match status" value="1"/>
</dbReference>
<comment type="caution">
    <text evidence="16">The sequence shown here is derived from an EMBL/GenBank/DDBJ whole genome shotgun (WGS) entry which is preliminary data.</text>
</comment>
<keyword evidence="1 12" id="KW-0240">DNA-directed RNA polymerase</keyword>
<evidence type="ECO:0000313" key="16">
    <source>
        <dbReference type="EMBL" id="OGB73663.1"/>
    </source>
</evidence>
<dbReference type="SMART" id="SM00493">
    <property type="entry name" value="TOPRIM"/>
    <property type="match status" value="1"/>
</dbReference>
<name>A0A1F4NQC6_UNCK3</name>
<gene>
    <name evidence="12" type="primary">dnaG</name>
    <name evidence="16" type="ORF">A3K51_02375</name>
</gene>
<dbReference type="Pfam" id="PF08275">
    <property type="entry name" value="DNAG_N"/>
    <property type="match status" value="1"/>
</dbReference>
<dbReference type="SUPFAM" id="SSF56731">
    <property type="entry name" value="DNA primase core"/>
    <property type="match status" value="1"/>
</dbReference>
<dbReference type="AlphaFoldDB" id="A0A1F4NQC6"/>
<evidence type="ECO:0000256" key="11">
    <source>
        <dbReference type="ARBA" id="ARBA00023163"/>
    </source>
</evidence>
<dbReference type="InterPro" id="IPR006295">
    <property type="entry name" value="DNA_primase_DnaG"/>
</dbReference>
<dbReference type="Gene3D" id="3.40.1360.10">
    <property type="match status" value="1"/>
</dbReference>
<keyword evidence="9" id="KW-0460">Magnesium</keyword>
<dbReference type="PIRSF" id="PIRSF002811">
    <property type="entry name" value="DnaG"/>
    <property type="match status" value="1"/>
</dbReference>
<dbReference type="PROSITE" id="PS50880">
    <property type="entry name" value="TOPRIM"/>
    <property type="match status" value="1"/>
</dbReference>
<evidence type="ECO:0000256" key="8">
    <source>
        <dbReference type="ARBA" id="ARBA00022833"/>
    </source>
</evidence>
<keyword evidence="4 12" id="KW-0548">Nucleotidyltransferase</keyword>
<evidence type="ECO:0000256" key="13">
    <source>
        <dbReference type="PIRNR" id="PIRNR002811"/>
    </source>
</evidence>
<evidence type="ECO:0000313" key="17">
    <source>
        <dbReference type="Proteomes" id="UP000178085"/>
    </source>
</evidence>
<dbReference type="EMBL" id="METD01000001">
    <property type="protein sequence ID" value="OGB73663.1"/>
    <property type="molecule type" value="Genomic_DNA"/>
</dbReference>
<dbReference type="SMART" id="SM00400">
    <property type="entry name" value="ZnF_CHCC"/>
    <property type="match status" value="1"/>
</dbReference>
<reference evidence="16 17" key="1">
    <citation type="journal article" date="2016" name="Nat. Commun.">
        <title>Thousands of microbial genomes shed light on interconnected biogeochemical processes in an aquifer system.</title>
        <authorList>
            <person name="Anantharaman K."/>
            <person name="Brown C.T."/>
            <person name="Hug L.A."/>
            <person name="Sharon I."/>
            <person name="Castelle C.J."/>
            <person name="Probst A.J."/>
            <person name="Thomas B.C."/>
            <person name="Singh A."/>
            <person name="Wilkins M.J."/>
            <person name="Karaoz U."/>
            <person name="Brodie E.L."/>
            <person name="Williams K.H."/>
            <person name="Hubbard S.S."/>
            <person name="Banfield J.F."/>
        </authorList>
    </citation>
    <scope>NUCLEOTIDE SEQUENCE [LARGE SCALE GENOMIC DNA]</scope>
</reference>
<keyword evidence="8 12" id="KW-0862">Zinc</keyword>
<dbReference type="InterPro" id="IPR006171">
    <property type="entry name" value="TOPRIM_dom"/>
</dbReference>
<keyword evidence="7 12" id="KW-0863">Zinc-finger</keyword>
<evidence type="ECO:0000256" key="4">
    <source>
        <dbReference type="ARBA" id="ARBA00022695"/>
    </source>
</evidence>
<keyword evidence="3 12" id="KW-0808">Transferase</keyword>
<evidence type="ECO:0000256" key="10">
    <source>
        <dbReference type="ARBA" id="ARBA00023125"/>
    </source>
</evidence>
<evidence type="ECO:0000256" key="6">
    <source>
        <dbReference type="ARBA" id="ARBA00022723"/>
    </source>
</evidence>
<dbReference type="SUPFAM" id="SSF57783">
    <property type="entry name" value="Zinc beta-ribbon"/>
    <property type="match status" value="1"/>
</dbReference>
<keyword evidence="11 12" id="KW-0804">Transcription</keyword>
<dbReference type="HAMAP" id="MF_00974">
    <property type="entry name" value="DNA_primase_DnaG"/>
    <property type="match status" value="1"/>
</dbReference>
<dbReference type="InterPro" id="IPR034151">
    <property type="entry name" value="TOPRIM_DnaG_bac"/>
</dbReference>
<dbReference type="GO" id="GO:0006269">
    <property type="term" value="P:DNA replication, synthesis of primer"/>
    <property type="evidence" value="ECO:0007669"/>
    <property type="project" value="UniProtKB-UniRule"/>
</dbReference>
<dbReference type="Gene3D" id="3.90.980.10">
    <property type="entry name" value="DNA primase, catalytic core, N-terminal domain"/>
    <property type="match status" value="1"/>
</dbReference>
<dbReference type="Pfam" id="PF01807">
    <property type="entry name" value="Zn_ribbon_DnaG"/>
    <property type="match status" value="1"/>
</dbReference>
<keyword evidence="10 12" id="KW-0238">DNA-binding</keyword>
<dbReference type="InterPro" id="IPR036977">
    <property type="entry name" value="DNA_primase_Znf_CHC2"/>
</dbReference>